<comment type="function">
    <text evidence="6">In eubacteria ppGpp (guanosine 3'-diphosphate 5'-diphosphate) is a mediator of the stringent response that coordinates a variety of cellular activities in response to changes in nutritional abundance.</text>
</comment>
<dbReference type="InterPro" id="IPR033655">
    <property type="entry name" value="TGS_RelA/SpoT"/>
</dbReference>
<feature type="domain" description="TGS" evidence="8">
    <location>
        <begin position="409"/>
        <end position="472"/>
    </location>
</feature>
<dbReference type="GO" id="GO:0042594">
    <property type="term" value="P:response to starvation"/>
    <property type="evidence" value="ECO:0007669"/>
    <property type="project" value="TreeGrafter"/>
</dbReference>
<dbReference type="STRING" id="1475481.GCA_000953855_01986"/>
<dbReference type="PANTHER" id="PTHR21262">
    <property type="entry name" value="GUANOSINE-3',5'-BIS DIPHOSPHATE 3'-PYROPHOSPHOHYDROLASE"/>
    <property type="match status" value="1"/>
</dbReference>
<dbReference type="InterPro" id="IPR045865">
    <property type="entry name" value="ACT-like_dom_sf"/>
</dbReference>
<dbReference type="Gene3D" id="3.30.460.10">
    <property type="entry name" value="Beta Polymerase, domain 2"/>
    <property type="match status" value="1"/>
</dbReference>
<dbReference type="GO" id="GO:0008728">
    <property type="term" value="F:GTP diphosphokinase activity"/>
    <property type="evidence" value="ECO:0007669"/>
    <property type="project" value="TreeGrafter"/>
</dbReference>
<feature type="domain" description="ACT" evidence="7">
    <location>
        <begin position="664"/>
        <end position="739"/>
    </location>
</feature>
<dbReference type="SUPFAM" id="SSF81271">
    <property type="entry name" value="TGS-like"/>
    <property type="match status" value="1"/>
</dbReference>
<dbReference type="PANTHER" id="PTHR21262:SF31">
    <property type="entry name" value="GTP PYROPHOSPHOKINASE"/>
    <property type="match status" value="1"/>
</dbReference>
<comment type="pathway">
    <text evidence="2">Purine metabolism.</text>
</comment>
<evidence type="ECO:0000259" key="8">
    <source>
        <dbReference type="PROSITE" id="PS51880"/>
    </source>
</evidence>
<sequence length="740" mass="80940">MRSIIASGTGAAQRSVSRVTTAKLEAFRRPFGRGMATSPHIVPDGTGRRAGGPLLDAALRALGPPAAATAECNAVLDLLEALGCDDETLAAAVWFERARAAPVDWPAQAAALPEGVRRLVEGQLAAERVWALHAQRAPGGGAEGLRRLLLAIIRDLRVVFVLLARQLARMRAAAALPEDERRALAQLTADIHAPLANRLGIWQLKWELEDLAFRYLQPDTYKRIAQLLDERRADREAYIADCVRTLGAALEQAGIRADLAGRPKHIYSIWKKMRRKGVDFSGLYDIRAVRVLVDDVPACYAALGVVHSLWPHVPGEFDDYIARPKGNDYRSLHTAVIGPEGKTLEVQIRTHAMHRAAELGVAAHWRYKEGGSADPGFEAKVAWMRRLLEGRGDGEDDAALLAGFRTDLLEDRVYLLTPKGEVFDLPRGATVLDFAYHVHTEVGHRCRGAKVNGRIVPLGFQPSSGDRIEILTGKVSEPSRDWLSPHHGFLATARAKEKVRAWFRRADHETNLAVGRAILERELKRLALANAEPEKLPAKFHLKTHDELLVALALGEVTPGQIARALQEPAAPPEVTQSAAPLQRSAPADHGALTIQGVGNLLTVLARCCQPLPGDPVAGFITRGRGVSIHRTDCRALARLRARDPERVIEVEWGRAPAQAYEVDIDVRGYDRKGLHKDVTSVITNSGAHIVASSSRVTTRTAEVDMRFTLRVRDYEQLSALLARLAALPNVLDARRLAAG</sequence>
<dbReference type="SUPFAM" id="SSF109604">
    <property type="entry name" value="HD-domain/PDEase-like"/>
    <property type="match status" value="1"/>
</dbReference>
<dbReference type="Pfam" id="PF04607">
    <property type="entry name" value="RelA_SpoT"/>
    <property type="match status" value="1"/>
</dbReference>
<evidence type="ECO:0000256" key="6">
    <source>
        <dbReference type="RuleBase" id="RU003847"/>
    </source>
</evidence>
<comment type="similarity">
    <text evidence="6">Belongs to the relA/spoT family.</text>
</comment>
<gene>
    <name evidence="9" type="ORF">MBSD_n1943</name>
</gene>
<dbReference type="Pfam" id="PF13291">
    <property type="entry name" value="ACT_4"/>
    <property type="match status" value="1"/>
</dbReference>
<dbReference type="PROSITE" id="PS51880">
    <property type="entry name" value="TGS"/>
    <property type="match status" value="1"/>
</dbReference>
<dbReference type="NCBIfam" id="TIGR00691">
    <property type="entry name" value="spoT_relA"/>
    <property type="match status" value="1"/>
</dbReference>
<dbReference type="InterPro" id="IPR012676">
    <property type="entry name" value="TGS-like"/>
</dbReference>
<evidence type="ECO:0000259" key="7">
    <source>
        <dbReference type="PROSITE" id="PS51671"/>
    </source>
</evidence>
<evidence type="ECO:0000256" key="1">
    <source>
        <dbReference type="ARBA" id="ARBA00019852"/>
    </source>
</evidence>
<dbReference type="Pfam" id="PF02824">
    <property type="entry name" value="TGS"/>
    <property type="match status" value="1"/>
</dbReference>
<dbReference type="GO" id="GO:0015969">
    <property type="term" value="P:guanosine tetraphosphate metabolic process"/>
    <property type="evidence" value="ECO:0007669"/>
    <property type="project" value="InterPro"/>
</dbReference>
<dbReference type="InterPro" id="IPR012675">
    <property type="entry name" value="Beta-grasp_dom_sf"/>
</dbReference>
<dbReference type="InterPro" id="IPR004811">
    <property type="entry name" value="RelA/Spo_fam"/>
</dbReference>
<evidence type="ECO:0000256" key="2">
    <source>
        <dbReference type="ARBA" id="ARBA00025704"/>
    </source>
</evidence>
<dbReference type="AlphaFoldDB" id="A0A0K8QQI5"/>
<dbReference type="GO" id="GO:0008893">
    <property type="term" value="F:guanosine-3',5'-bis(diphosphate) 3'-diphosphatase activity"/>
    <property type="evidence" value="ECO:0007669"/>
    <property type="project" value="TreeGrafter"/>
</dbReference>
<dbReference type="SUPFAM" id="SSF81301">
    <property type="entry name" value="Nucleotidyltransferase"/>
    <property type="match status" value="1"/>
</dbReference>
<dbReference type="SMART" id="SM00954">
    <property type="entry name" value="RelA_SpoT"/>
    <property type="match status" value="1"/>
</dbReference>
<dbReference type="SUPFAM" id="SSF55021">
    <property type="entry name" value="ACT-like"/>
    <property type="match status" value="1"/>
</dbReference>
<dbReference type="GO" id="GO:0015949">
    <property type="term" value="P:nucleobase-containing small molecule interconversion"/>
    <property type="evidence" value="ECO:0007669"/>
    <property type="project" value="UniProtKB-ARBA"/>
</dbReference>
<dbReference type="Proteomes" id="UP000253740">
    <property type="component" value="Unassembled WGS sequence"/>
</dbReference>
<evidence type="ECO:0000256" key="3">
    <source>
        <dbReference type="ARBA" id="ARBA00029754"/>
    </source>
</evidence>
<dbReference type="PROSITE" id="PS51671">
    <property type="entry name" value="ACT"/>
    <property type="match status" value="1"/>
</dbReference>
<dbReference type="InterPro" id="IPR004095">
    <property type="entry name" value="TGS"/>
</dbReference>
<dbReference type="Gene3D" id="3.30.70.260">
    <property type="match status" value="1"/>
</dbReference>
<protein>
    <recommendedName>
        <fullName evidence="1">GTP pyrophosphokinase</fullName>
    </recommendedName>
    <alternativeName>
        <fullName evidence="4">(p)ppGpp synthase</fullName>
    </alternativeName>
    <alternativeName>
        <fullName evidence="3">ATP:GTP 3'-pyrophosphotransferase</fullName>
    </alternativeName>
    <alternativeName>
        <fullName evidence="5">ppGpp synthase I</fullName>
    </alternativeName>
</protein>
<dbReference type="InterPro" id="IPR043519">
    <property type="entry name" value="NT_sf"/>
</dbReference>
<name>A0A0K8QQI5_9GAMM</name>
<dbReference type="InterPro" id="IPR007685">
    <property type="entry name" value="RelA_SpoT"/>
</dbReference>
<dbReference type="Gene3D" id="3.10.20.30">
    <property type="match status" value="1"/>
</dbReference>
<evidence type="ECO:0000313" key="10">
    <source>
        <dbReference type="Proteomes" id="UP000253740"/>
    </source>
</evidence>
<proteinExistence type="inferred from homology"/>
<dbReference type="FunFam" id="3.10.20.30:FF:000002">
    <property type="entry name" value="GTP pyrophosphokinase (RelA/SpoT)"/>
    <property type="match status" value="1"/>
</dbReference>
<dbReference type="Pfam" id="PF13328">
    <property type="entry name" value="HD_4"/>
    <property type="match status" value="1"/>
</dbReference>
<evidence type="ECO:0000256" key="4">
    <source>
        <dbReference type="ARBA" id="ARBA00032407"/>
    </source>
</evidence>
<dbReference type="CDD" id="cd05399">
    <property type="entry name" value="NT_Rel-Spo_like"/>
    <property type="match status" value="1"/>
</dbReference>
<organism evidence="9">
    <name type="scientific">Mizugakiibacter sediminis</name>
    <dbReference type="NCBI Taxonomy" id="1475481"/>
    <lineage>
        <taxon>Bacteria</taxon>
        <taxon>Pseudomonadati</taxon>
        <taxon>Pseudomonadota</taxon>
        <taxon>Gammaproteobacteria</taxon>
        <taxon>Lysobacterales</taxon>
        <taxon>Rhodanobacteraceae</taxon>
        <taxon>Mizugakiibacter</taxon>
    </lineage>
</organism>
<dbReference type="Gene3D" id="1.10.3210.10">
    <property type="entry name" value="Hypothetical protein af1432"/>
    <property type="match status" value="1"/>
</dbReference>
<dbReference type="CDD" id="cd01668">
    <property type="entry name" value="TGS_RSH"/>
    <property type="match status" value="1"/>
</dbReference>
<accession>A0A0K8QQI5</accession>
<dbReference type="GO" id="GO:0005886">
    <property type="term" value="C:plasma membrane"/>
    <property type="evidence" value="ECO:0007669"/>
    <property type="project" value="TreeGrafter"/>
</dbReference>
<dbReference type="FunFam" id="3.30.460.10:FF:000001">
    <property type="entry name" value="GTP pyrophosphokinase RelA"/>
    <property type="match status" value="1"/>
</dbReference>
<evidence type="ECO:0000256" key="5">
    <source>
        <dbReference type="ARBA" id="ARBA00033308"/>
    </source>
</evidence>
<keyword evidence="10" id="KW-1185">Reference proteome</keyword>
<evidence type="ECO:0000313" key="9">
    <source>
        <dbReference type="EMBL" id="GAP66632.1"/>
    </source>
</evidence>
<dbReference type="EMBL" id="DF970222">
    <property type="protein sequence ID" value="GAP66632.1"/>
    <property type="molecule type" value="Genomic_DNA"/>
</dbReference>
<dbReference type="InterPro" id="IPR002912">
    <property type="entry name" value="ACT_dom"/>
</dbReference>
<reference evidence="9" key="1">
    <citation type="submission" date="2015-08" db="EMBL/GenBank/DDBJ databases">
        <title>Complete DNA Sequence of Pseudomonas syringae pv. actinidiae, the Causal Agent of Kiwifruit Canker Disease.</title>
        <authorList>
            <person name="Rikkerink E.H.A."/>
            <person name="Fineran P.C."/>
        </authorList>
    </citation>
    <scope>NUCLEOTIDE SEQUENCE</scope>
    <source>
        <strain evidence="9">SkMP5</strain>
    </source>
</reference>